<feature type="domain" description="Calcineurin-like phosphoesterase" evidence="3">
    <location>
        <begin position="57"/>
        <end position="219"/>
    </location>
</feature>
<protein>
    <recommendedName>
        <fullName evidence="3">Calcineurin-like phosphoesterase domain-containing protein</fullName>
    </recommendedName>
</protein>
<reference evidence="4" key="1">
    <citation type="submission" date="2024-07" db="EMBL/GenBank/DDBJ databases">
        <title>Complete genome sequence of Verrucomicrobiaceae bacterium NT6N.</title>
        <authorList>
            <person name="Huang C."/>
            <person name="Takami H."/>
            <person name="Hamasaki K."/>
        </authorList>
    </citation>
    <scope>NUCLEOTIDE SEQUENCE</scope>
    <source>
        <strain evidence="4">NT6N</strain>
    </source>
</reference>
<dbReference type="InterPro" id="IPR051158">
    <property type="entry name" value="Metallophosphoesterase_sf"/>
</dbReference>
<dbReference type="Gene3D" id="3.60.21.10">
    <property type="match status" value="1"/>
</dbReference>
<keyword evidence="2" id="KW-0378">Hydrolase</keyword>
<evidence type="ECO:0000256" key="1">
    <source>
        <dbReference type="ARBA" id="ARBA00022723"/>
    </source>
</evidence>
<dbReference type="CDD" id="cd07385">
    <property type="entry name" value="MPP_YkuE_C"/>
    <property type="match status" value="1"/>
</dbReference>
<organism evidence="4">
    <name type="scientific">Oceaniferula spumae</name>
    <dbReference type="NCBI Taxonomy" id="2979115"/>
    <lineage>
        <taxon>Bacteria</taxon>
        <taxon>Pseudomonadati</taxon>
        <taxon>Verrucomicrobiota</taxon>
        <taxon>Verrucomicrobiia</taxon>
        <taxon>Verrucomicrobiales</taxon>
        <taxon>Verrucomicrobiaceae</taxon>
        <taxon>Oceaniferula</taxon>
    </lineage>
</organism>
<dbReference type="EMBL" id="AP026866">
    <property type="protein sequence ID" value="BDS05049.1"/>
    <property type="molecule type" value="Genomic_DNA"/>
</dbReference>
<evidence type="ECO:0000256" key="2">
    <source>
        <dbReference type="ARBA" id="ARBA00022801"/>
    </source>
</evidence>
<keyword evidence="1" id="KW-0479">Metal-binding</keyword>
<dbReference type="Pfam" id="PF00149">
    <property type="entry name" value="Metallophos"/>
    <property type="match status" value="1"/>
</dbReference>
<accession>A0AAT9FGE5</accession>
<sequence length="282" mass="31093">MSEKKGSVINRRNFIRTSVLGSLGALSYAHWVEPGWLTVTEKEITLPKLPSALDGLVIAQMTDFHFNPDKDEPLIAEAVAAVNSANPDLVALTGDFITDRADVFDPLMSVLAGLKAKHGIYGIMGNHDGWSKNQQFFRNGFQQNGMEFLVNQGTGIRIRGEKLYITGTDSIWSGTVDAPACWRGYTGETVLALVHEPDVFDDLRASHRVDLQLSGHTHGGQCRVPLIGYAPVKVRYGRKYIYGEYAQNDSRIFVSRGLGTVGRRVRFSCAPEVAILTLRSPK</sequence>
<dbReference type="AlphaFoldDB" id="A0AAT9FGE5"/>
<dbReference type="PANTHER" id="PTHR31302">
    <property type="entry name" value="TRANSMEMBRANE PROTEIN WITH METALLOPHOSPHOESTERASE DOMAIN-RELATED"/>
    <property type="match status" value="1"/>
</dbReference>
<name>A0AAT9FGE5_9BACT</name>
<dbReference type="SUPFAM" id="SSF56300">
    <property type="entry name" value="Metallo-dependent phosphatases"/>
    <property type="match status" value="1"/>
</dbReference>
<dbReference type="InterPro" id="IPR029052">
    <property type="entry name" value="Metallo-depent_PP-like"/>
</dbReference>
<evidence type="ECO:0000313" key="4">
    <source>
        <dbReference type="EMBL" id="BDS05049.1"/>
    </source>
</evidence>
<gene>
    <name evidence="4" type="ORF">NT6N_00890</name>
</gene>
<dbReference type="GO" id="GO:0008758">
    <property type="term" value="F:UDP-2,3-diacylglucosamine hydrolase activity"/>
    <property type="evidence" value="ECO:0007669"/>
    <property type="project" value="TreeGrafter"/>
</dbReference>
<proteinExistence type="predicted"/>
<dbReference type="PANTHER" id="PTHR31302:SF31">
    <property type="entry name" value="PHOSPHODIESTERASE YAEI"/>
    <property type="match status" value="1"/>
</dbReference>
<dbReference type="GO" id="GO:0016020">
    <property type="term" value="C:membrane"/>
    <property type="evidence" value="ECO:0007669"/>
    <property type="project" value="GOC"/>
</dbReference>
<dbReference type="GO" id="GO:0009245">
    <property type="term" value="P:lipid A biosynthetic process"/>
    <property type="evidence" value="ECO:0007669"/>
    <property type="project" value="TreeGrafter"/>
</dbReference>
<evidence type="ECO:0000259" key="3">
    <source>
        <dbReference type="Pfam" id="PF00149"/>
    </source>
</evidence>
<dbReference type="KEGG" id="osu:NT6N_00890"/>
<dbReference type="InterPro" id="IPR004843">
    <property type="entry name" value="Calcineurin-like_PHP"/>
</dbReference>
<dbReference type="GO" id="GO:0046872">
    <property type="term" value="F:metal ion binding"/>
    <property type="evidence" value="ECO:0007669"/>
    <property type="project" value="UniProtKB-KW"/>
</dbReference>